<gene>
    <name evidence="1" type="ORF">MERR_LOCUS35525</name>
</gene>
<accession>A0A6D2K820</accession>
<sequence>MNNRKKRSRGEEKGLLPCKLFNDVGNVGPALGVGAGCGIGFGAGLVGGYGPGVPKLQFGVGFGAGCGIGVGFGYGVGRGAVFDHVRAFDKVVDYLWWKMVRGAGWWE</sequence>
<dbReference type="InterPro" id="IPR053288">
    <property type="entry name" value="TGD_Bridge_Protein"/>
</dbReference>
<keyword evidence="2" id="KW-1185">Reference proteome</keyword>
<protein>
    <recommendedName>
        <fullName evidence="3">Glycine-rich protein</fullName>
    </recommendedName>
</protein>
<dbReference type="EMBL" id="CACVBM020001385">
    <property type="protein sequence ID" value="CAA7048290.1"/>
    <property type="molecule type" value="Genomic_DNA"/>
</dbReference>
<evidence type="ECO:0008006" key="3">
    <source>
        <dbReference type="Google" id="ProtNLM"/>
    </source>
</evidence>
<dbReference type="PANTHER" id="PTHR34201">
    <property type="entry name" value="GLYCINE-RICH PROTEIN"/>
    <property type="match status" value="1"/>
</dbReference>
<comment type="caution">
    <text evidence="1">The sequence shown here is derived from an EMBL/GenBank/DDBJ whole genome shotgun (WGS) entry which is preliminary data.</text>
</comment>
<evidence type="ECO:0000313" key="1">
    <source>
        <dbReference type="EMBL" id="CAA7048290.1"/>
    </source>
</evidence>
<organism evidence="1 2">
    <name type="scientific">Microthlaspi erraticum</name>
    <dbReference type="NCBI Taxonomy" id="1685480"/>
    <lineage>
        <taxon>Eukaryota</taxon>
        <taxon>Viridiplantae</taxon>
        <taxon>Streptophyta</taxon>
        <taxon>Embryophyta</taxon>
        <taxon>Tracheophyta</taxon>
        <taxon>Spermatophyta</taxon>
        <taxon>Magnoliopsida</taxon>
        <taxon>eudicotyledons</taxon>
        <taxon>Gunneridae</taxon>
        <taxon>Pentapetalae</taxon>
        <taxon>rosids</taxon>
        <taxon>malvids</taxon>
        <taxon>Brassicales</taxon>
        <taxon>Brassicaceae</taxon>
        <taxon>Coluteocarpeae</taxon>
        <taxon>Microthlaspi</taxon>
    </lineage>
</organism>
<evidence type="ECO:0000313" key="2">
    <source>
        <dbReference type="Proteomes" id="UP000467841"/>
    </source>
</evidence>
<dbReference type="Proteomes" id="UP000467841">
    <property type="component" value="Unassembled WGS sequence"/>
</dbReference>
<dbReference type="PANTHER" id="PTHR34201:SF10">
    <property type="entry name" value="GLYCINE-RICH PROTEIN"/>
    <property type="match status" value="1"/>
</dbReference>
<name>A0A6D2K820_9BRAS</name>
<dbReference type="AlphaFoldDB" id="A0A6D2K820"/>
<proteinExistence type="predicted"/>
<reference evidence="1" key="1">
    <citation type="submission" date="2020-01" db="EMBL/GenBank/DDBJ databases">
        <authorList>
            <person name="Mishra B."/>
        </authorList>
    </citation>
    <scope>NUCLEOTIDE SEQUENCE [LARGE SCALE GENOMIC DNA]</scope>
</reference>